<reference evidence="2" key="1">
    <citation type="journal article" date="2019" name="Int. J. Syst. Evol. Microbiol.">
        <title>The Global Catalogue of Microorganisms (GCM) 10K type strain sequencing project: providing services to taxonomists for standard genome sequencing and annotation.</title>
        <authorList>
            <consortium name="The Broad Institute Genomics Platform"/>
            <consortium name="The Broad Institute Genome Sequencing Center for Infectious Disease"/>
            <person name="Wu L."/>
            <person name="Ma J."/>
        </authorList>
    </citation>
    <scope>NUCLEOTIDE SEQUENCE [LARGE SCALE GENOMIC DNA]</scope>
    <source>
        <strain evidence="2">KCTC 22154</strain>
    </source>
</reference>
<accession>A0A8H9ILC8</accession>
<comment type="caution">
    <text evidence="1">The sequence shown here is derived from an EMBL/GenBank/DDBJ whole genome shotgun (WGS) entry which is preliminary data.</text>
</comment>
<organism evidence="1 2">
    <name type="scientific">Vreelandella hamiltonii</name>
    <dbReference type="NCBI Taxonomy" id="502829"/>
    <lineage>
        <taxon>Bacteria</taxon>
        <taxon>Pseudomonadati</taxon>
        <taxon>Pseudomonadota</taxon>
        <taxon>Gammaproteobacteria</taxon>
        <taxon>Oceanospirillales</taxon>
        <taxon>Halomonadaceae</taxon>
        <taxon>Vreelandella</taxon>
    </lineage>
</organism>
<proteinExistence type="predicted"/>
<name>A0A8H9ILC8_9GAMM</name>
<dbReference type="EMBL" id="BMXN01000001">
    <property type="protein sequence ID" value="GHD54534.1"/>
    <property type="molecule type" value="Genomic_DNA"/>
</dbReference>
<evidence type="ECO:0000313" key="2">
    <source>
        <dbReference type="Proteomes" id="UP000623776"/>
    </source>
</evidence>
<keyword evidence="2" id="KW-1185">Reference proteome</keyword>
<protein>
    <submittedName>
        <fullName evidence="1">Uncharacterized protein</fullName>
    </submittedName>
</protein>
<gene>
    <name evidence="1" type="ORF">GCM10007157_03070</name>
</gene>
<evidence type="ECO:0000313" key="1">
    <source>
        <dbReference type="EMBL" id="GHD54534.1"/>
    </source>
</evidence>
<sequence>MYWPYPNDFILDDKFGYLRGRTWGMLILIYFTGARRDMDQGPTNAAPAPWEVVELEAFQTPQHTQASQWKRSWRVATAWMLGNRADRRQAALESELRALPEVKLAHWAPPVDWTPAAMSLHRALAAYQEAPLVLFVSPPHGGHADIVGHWAGQHGIECLEVPTFAERMAGELAWVTAAAPAKRWAIPALERHFLRHAYGLQGVRALVERAQSGRLGQGVLGCDSWSYAFLKQAVGLEGVPVLTLQGLEGAQLADYFSQAAGQCPPVYSTRTRQPVLEDSPKQKGVFKELQQLAAHSRGHLGIAWHYWRERLREPAEDARAHTGNRSDHGETSLWLLDTLADAELPADTGDLATLLLHTLLIHGGLEDQALAHVLPFSEHEIVSVRFALASRGMLHCHQGRWQVAPLSYASVRQLLESRHYLVDPL</sequence>
<dbReference type="AlphaFoldDB" id="A0A8H9ILC8"/>
<dbReference type="Proteomes" id="UP000623776">
    <property type="component" value="Unassembled WGS sequence"/>
</dbReference>